<dbReference type="Proteomes" id="UP001139384">
    <property type="component" value="Unassembled WGS sequence"/>
</dbReference>
<keyword evidence="3" id="KW-1185">Reference proteome</keyword>
<dbReference type="Pfam" id="PF00144">
    <property type="entry name" value="Beta-lactamase"/>
    <property type="match status" value="1"/>
</dbReference>
<dbReference type="InterPro" id="IPR012338">
    <property type="entry name" value="Beta-lactam/transpept-like"/>
</dbReference>
<dbReference type="EMBL" id="JAKEIP010000004">
    <property type="protein sequence ID" value="MCF1592322.1"/>
    <property type="molecule type" value="Genomic_DNA"/>
</dbReference>
<sequence>MNASAEYVHPGFESVWDLWNQADLGRGGGAFCAYVDGEKVIDVWAGEARPGTPWTRDTTTTLFSSTKGIAAVCAALLHTRGELDVDAPVSAYWPEFAQAGKENAKVRHLLNHSVGVLGLPHADRILDYRGAGWDDYDAIAVDLAAAEPAWEPGTKHSYHAISYGWLVGELIRRITGRTIGTFLREEIAGPRGWDLSIGTSIEDQARAADLIAPSETPTEAEAWMTRQLADAIGRPGSLAALQWVAVGSESIADQAPTFFGSPAGRTPEIAGAGGVGTARDLAALYAMLSMGGALNGDRLLAEDSVELFRAENFRSPAVSIPPLVMPDGTPAPAPWSRWALGFQMNLRPPLGFCSFGPGDNTYGHAGMGGQLGVADPDNRIAIGFVRSHMSTGYEPSSQLIEQLYRCVASLREDDAA</sequence>
<proteinExistence type="predicted"/>
<feature type="domain" description="Beta-lactamase-related" evidence="1">
    <location>
        <begin position="23"/>
        <end position="385"/>
    </location>
</feature>
<dbReference type="PANTHER" id="PTHR43319:SF3">
    <property type="entry name" value="BETA-LACTAMASE-RELATED DOMAIN-CONTAINING PROTEIN"/>
    <property type="match status" value="1"/>
</dbReference>
<dbReference type="Gene3D" id="3.40.710.10">
    <property type="entry name" value="DD-peptidase/beta-lactamase superfamily"/>
    <property type="match status" value="1"/>
</dbReference>
<evidence type="ECO:0000313" key="3">
    <source>
        <dbReference type="Proteomes" id="UP001139384"/>
    </source>
</evidence>
<dbReference type="AlphaFoldDB" id="A0A9X1PRS5"/>
<reference evidence="2" key="1">
    <citation type="submission" date="2022-01" db="EMBL/GenBank/DDBJ databases">
        <title>Draft Genome Sequences of Seven Type Strains of the Genus Streptomyces.</title>
        <authorList>
            <person name="Aziz S."/>
            <person name="Coretto E."/>
            <person name="Chronakova A."/>
            <person name="Sproer C."/>
            <person name="Huber K."/>
            <person name="Nouioui I."/>
            <person name="Gross H."/>
        </authorList>
    </citation>
    <scope>NUCLEOTIDE SEQUENCE</scope>
    <source>
        <strain evidence="2">DSM 103493</strain>
    </source>
</reference>
<protein>
    <submittedName>
        <fullName evidence="2">Beta-lactamase family protein</fullName>
    </submittedName>
</protein>
<comment type="caution">
    <text evidence="2">The sequence shown here is derived from an EMBL/GenBank/DDBJ whole genome shotgun (WGS) entry which is preliminary data.</text>
</comment>
<dbReference type="InterPro" id="IPR001466">
    <property type="entry name" value="Beta-lactam-related"/>
</dbReference>
<dbReference type="InterPro" id="IPR052907">
    <property type="entry name" value="Beta-lactamase/esterase"/>
</dbReference>
<gene>
    <name evidence="2" type="ORF">L0P92_01875</name>
</gene>
<evidence type="ECO:0000259" key="1">
    <source>
        <dbReference type="Pfam" id="PF00144"/>
    </source>
</evidence>
<evidence type="ECO:0000313" key="2">
    <source>
        <dbReference type="EMBL" id="MCF1592322.1"/>
    </source>
</evidence>
<accession>A0A9X1PRS5</accession>
<dbReference type="PANTHER" id="PTHR43319">
    <property type="entry name" value="BETA-LACTAMASE-RELATED"/>
    <property type="match status" value="1"/>
</dbReference>
<organism evidence="2 3">
    <name type="scientific">Streptomyces muensis</name>
    <dbReference type="NCBI Taxonomy" id="1077944"/>
    <lineage>
        <taxon>Bacteria</taxon>
        <taxon>Bacillati</taxon>
        <taxon>Actinomycetota</taxon>
        <taxon>Actinomycetes</taxon>
        <taxon>Kitasatosporales</taxon>
        <taxon>Streptomycetaceae</taxon>
        <taxon>Streptomyces</taxon>
    </lineage>
</organism>
<dbReference type="RefSeq" id="WP_234760616.1">
    <property type="nucleotide sequence ID" value="NZ_JAKEIP010000004.1"/>
</dbReference>
<name>A0A9X1PRS5_STRM4</name>
<dbReference type="SUPFAM" id="SSF56601">
    <property type="entry name" value="beta-lactamase/transpeptidase-like"/>
    <property type="match status" value="1"/>
</dbReference>